<comment type="caution">
    <text evidence="4">The sequence shown here is derived from an EMBL/GenBank/DDBJ whole genome shotgun (WGS) entry which is preliminary data.</text>
</comment>
<evidence type="ECO:0000256" key="1">
    <source>
        <dbReference type="ARBA" id="ARBA00023002"/>
    </source>
</evidence>
<dbReference type="GO" id="GO:0003842">
    <property type="term" value="F:L-glutamate gamma-semialdehyde dehydrogenase activity"/>
    <property type="evidence" value="ECO:0007669"/>
    <property type="project" value="TreeGrafter"/>
</dbReference>
<evidence type="ECO:0000313" key="4">
    <source>
        <dbReference type="EMBL" id="GGP19799.1"/>
    </source>
</evidence>
<name>A0A830GTX0_9CREN</name>
<dbReference type="Proteomes" id="UP000610960">
    <property type="component" value="Unassembled WGS sequence"/>
</dbReference>
<dbReference type="OrthoDB" id="6342at2157"/>
<dbReference type="PANTHER" id="PTHR42862">
    <property type="entry name" value="DELTA-1-PYRROLINE-5-CARBOXYLATE DEHYDROGENASE 1, ISOFORM A-RELATED"/>
    <property type="match status" value="1"/>
</dbReference>
<dbReference type="Pfam" id="PF00171">
    <property type="entry name" value="Aldedh"/>
    <property type="match status" value="1"/>
</dbReference>
<dbReference type="GO" id="GO:0009898">
    <property type="term" value="C:cytoplasmic side of plasma membrane"/>
    <property type="evidence" value="ECO:0007669"/>
    <property type="project" value="TreeGrafter"/>
</dbReference>
<keyword evidence="2" id="KW-0520">NAD</keyword>
<dbReference type="PANTHER" id="PTHR42862:SF1">
    <property type="entry name" value="DELTA-1-PYRROLINE-5-CARBOXYLATE DEHYDROGENASE 2, ISOFORM A-RELATED"/>
    <property type="match status" value="1"/>
</dbReference>
<sequence length="522" mass="57986">MDKKITYVSIMADEGIHPSYEKALREVEEILGREWPIYINGKEESVGHTFEKRSPIDTGILIGRFQRGGGAEFGKALDSAVTAFREWSREDWRNRVAVMRRLADLIERDRFRLAAIITYEVGKNRYEALAEVYEMIDVLRYNADLMTKMNGYEEPMSSPVPGEEPRSVMKPYGAWAVISPFNFPMALAKGMLTGVLITGNTAVWKPTSEAPLSAVSLYELMVEAGVPDGVVNLVTGSGEAFEDSIVANPKVAGIAFTGSRDVGMRLYRRFTQSQPWPKPIVLEMGSKNPVIITSKADLDKAAEGVMRAAFGFDGQKCSAAARVYVQGEVYDEFLAKLLERTRSIKIGDPRLRDTFMGPVINKSAQENYAKYVEDAAKAGAKIIHGGKVLRDGAFGKGYYVEPTILVDVPRGNYLWYTELFLPIVLVDRFSTLDEAILRANDTEYGLTAGIFSEDMNEVNYFFDDIEFGVVYANRRGGATTGAWPGAQPFTGWKASGATGRGVNGPYYLLNFMREQAQTIVRQ</sequence>
<reference evidence="4" key="1">
    <citation type="journal article" date="2014" name="Int. J. Syst. Evol. Microbiol.">
        <title>Complete genome sequence of Corynebacterium casei LMG S-19264T (=DSM 44701T), isolated from a smear-ripened cheese.</title>
        <authorList>
            <consortium name="US DOE Joint Genome Institute (JGI-PGF)"/>
            <person name="Walter F."/>
            <person name="Albersmeier A."/>
            <person name="Kalinowski J."/>
            <person name="Ruckert C."/>
        </authorList>
    </citation>
    <scope>NUCLEOTIDE SEQUENCE</scope>
    <source>
        <strain evidence="4">JCM 10088</strain>
    </source>
</reference>
<evidence type="ECO:0000256" key="2">
    <source>
        <dbReference type="ARBA" id="ARBA00023027"/>
    </source>
</evidence>
<dbReference type="Gene3D" id="3.40.605.10">
    <property type="entry name" value="Aldehyde Dehydrogenase, Chain A, domain 1"/>
    <property type="match status" value="1"/>
</dbReference>
<proteinExistence type="predicted"/>
<protein>
    <submittedName>
        <fullName evidence="4">1-pyrroline-5-carboxylate dehydrogenase</fullName>
    </submittedName>
</protein>
<evidence type="ECO:0000313" key="5">
    <source>
        <dbReference type="Proteomes" id="UP000610960"/>
    </source>
</evidence>
<organism evidence="4 5">
    <name type="scientific">Thermocladium modestius</name>
    <dbReference type="NCBI Taxonomy" id="62609"/>
    <lineage>
        <taxon>Archaea</taxon>
        <taxon>Thermoproteota</taxon>
        <taxon>Thermoprotei</taxon>
        <taxon>Thermoproteales</taxon>
        <taxon>Thermoproteaceae</taxon>
        <taxon>Thermocladium</taxon>
    </lineage>
</organism>
<dbReference type="GO" id="GO:0010133">
    <property type="term" value="P:L-proline catabolic process to L-glutamate"/>
    <property type="evidence" value="ECO:0007669"/>
    <property type="project" value="TreeGrafter"/>
</dbReference>
<dbReference type="InterPro" id="IPR016161">
    <property type="entry name" value="Ald_DH/histidinol_DH"/>
</dbReference>
<gene>
    <name evidence="4" type="primary">rocA</name>
    <name evidence="4" type="ORF">GCM10007981_04940</name>
</gene>
<dbReference type="InterPro" id="IPR016162">
    <property type="entry name" value="Ald_DH_N"/>
</dbReference>
<dbReference type="InterPro" id="IPR015590">
    <property type="entry name" value="Aldehyde_DH_dom"/>
</dbReference>
<accession>A0A830GTX0</accession>
<dbReference type="EMBL" id="BMNL01000001">
    <property type="protein sequence ID" value="GGP19799.1"/>
    <property type="molecule type" value="Genomic_DNA"/>
</dbReference>
<dbReference type="SUPFAM" id="SSF53720">
    <property type="entry name" value="ALDH-like"/>
    <property type="match status" value="1"/>
</dbReference>
<dbReference type="InterPro" id="IPR016163">
    <property type="entry name" value="Ald_DH_C"/>
</dbReference>
<keyword evidence="5" id="KW-1185">Reference proteome</keyword>
<keyword evidence="1" id="KW-0560">Oxidoreductase</keyword>
<reference evidence="4" key="2">
    <citation type="submission" date="2020-09" db="EMBL/GenBank/DDBJ databases">
        <authorList>
            <person name="Sun Q."/>
            <person name="Ohkuma M."/>
        </authorList>
    </citation>
    <scope>NUCLEOTIDE SEQUENCE</scope>
    <source>
        <strain evidence="4">JCM 10088</strain>
    </source>
</reference>
<evidence type="ECO:0000259" key="3">
    <source>
        <dbReference type="Pfam" id="PF00171"/>
    </source>
</evidence>
<dbReference type="InterPro" id="IPR050485">
    <property type="entry name" value="Proline_metab_enzyme"/>
</dbReference>
<dbReference type="RefSeq" id="WP_188595858.1">
    <property type="nucleotide sequence ID" value="NZ_BMNL01000001.1"/>
</dbReference>
<dbReference type="AlphaFoldDB" id="A0A830GTX0"/>
<feature type="domain" description="Aldehyde dehydrogenase" evidence="3">
    <location>
        <begin position="48"/>
        <end position="514"/>
    </location>
</feature>
<dbReference type="Gene3D" id="3.40.309.10">
    <property type="entry name" value="Aldehyde Dehydrogenase, Chain A, domain 2"/>
    <property type="match status" value="1"/>
</dbReference>